<keyword evidence="1" id="KW-1133">Transmembrane helix</keyword>
<protein>
    <submittedName>
        <fullName evidence="2">Uncharacterized protein</fullName>
    </submittedName>
</protein>
<dbReference type="Proteomes" id="UP001206483">
    <property type="component" value="Unassembled WGS sequence"/>
</dbReference>
<feature type="transmembrane region" description="Helical" evidence="1">
    <location>
        <begin position="26"/>
        <end position="44"/>
    </location>
</feature>
<comment type="caution">
    <text evidence="2">The sequence shown here is derived from an EMBL/GenBank/DDBJ whole genome shotgun (WGS) entry which is preliminary data.</text>
</comment>
<dbReference type="EMBL" id="JAMZDX010000001">
    <property type="protein sequence ID" value="MCP2307543.1"/>
    <property type="molecule type" value="Genomic_DNA"/>
</dbReference>
<evidence type="ECO:0000313" key="2">
    <source>
        <dbReference type="EMBL" id="MCP2307543.1"/>
    </source>
</evidence>
<name>A0ABT1IRH4_9ACTN</name>
<feature type="transmembrane region" description="Helical" evidence="1">
    <location>
        <begin position="141"/>
        <end position="160"/>
    </location>
</feature>
<reference evidence="2 3" key="1">
    <citation type="submission" date="2022-06" db="EMBL/GenBank/DDBJ databases">
        <title>Sequencing the genomes of 1000 actinobacteria strains.</title>
        <authorList>
            <person name="Klenk H.-P."/>
        </authorList>
    </citation>
    <scope>NUCLEOTIDE SEQUENCE [LARGE SCALE GENOMIC DNA]</scope>
    <source>
        <strain evidence="2 3">DSM 41656</strain>
    </source>
</reference>
<keyword evidence="1" id="KW-0812">Transmembrane</keyword>
<keyword evidence="3" id="KW-1185">Reference proteome</keyword>
<proteinExistence type="predicted"/>
<evidence type="ECO:0000256" key="1">
    <source>
        <dbReference type="SAM" id="Phobius"/>
    </source>
</evidence>
<feature type="transmembrane region" description="Helical" evidence="1">
    <location>
        <begin position="109"/>
        <end position="135"/>
    </location>
</feature>
<organism evidence="2 3">
    <name type="scientific">Kitasatospora paracochleata</name>
    <dbReference type="NCBI Taxonomy" id="58354"/>
    <lineage>
        <taxon>Bacteria</taxon>
        <taxon>Bacillati</taxon>
        <taxon>Actinomycetota</taxon>
        <taxon>Actinomycetes</taxon>
        <taxon>Kitasatosporales</taxon>
        <taxon>Streptomycetaceae</taxon>
        <taxon>Kitasatospora</taxon>
    </lineage>
</organism>
<accession>A0ABT1IRH4</accession>
<dbReference type="InterPro" id="IPR046862">
    <property type="entry name" value="Rhomboid_2"/>
</dbReference>
<gene>
    <name evidence="2" type="ORF">FHR36_000635</name>
</gene>
<dbReference type="Pfam" id="PF20401">
    <property type="entry name" value="Rhomboid_2"/>
    <property type="match status" value="1"/>
</dbReference>
<evidence type="ECO:0000313" key="3">
    <source>
        <dbReference type="Proteomes" id="UP001206483"/>
    </source>
</evidence>
<feature type="transmembrane region" description="Helical" evidence="1">
    <location>
        <begin position="64"/>
        <end position="97"/>
    </location>
</feature>
<keyword evidence="1" id="KW-0472">Membrane</keyword>
<dbReference type="RefSeq" id="WP_253793570.1">
    <property type="nucleotide sequence ID" value="NZ_BAAAUB010000044.1"/>
</dbReference>
<sequence length="225" mass="23576">MTLAEPTRRLLRTVLRGVPTPRRNPFALLYLALLLGTTLFARFGDADLVHRLQSLSSTDAHNLLAHPVLALLGSGLWVAGPIWTPYFWAFLLTVAPLERRVGGVRAAGVFAAGHVIATLLSQAVVVVAVAAGAMAPDALDALDIGVSYGVLASLGALALLLPPAGRLLVLAGALAMVGHQVATDNDLVTAVGHPAALLIGILAARFVGRGPRRPRRVVEWVLRPA</sequence>